<dbReference type="PANTHER" id="PTHR39339">
    <property type="entry name" value="SLR1444 PROTEIN"/>
    <property type="match status" value="1"/>
</dbReference>
<accession>A0A444IV02</accession>
<dbReference type="Gene3D" id="1.40.20.10">
    <property type="entry name" value="CHAD domain"/>
    <property type="match status" value="1"/>
</dbReference>
<gene>
    <name evidence="2" type="ORF">H206_03764</name>
</gene>
<feature type="domain" description="CHAD" evidence="1">
    <location>
        <begin position="213"/>
        <end position="500"/>
    </location>
</feature>
<evidence type="ECO:0000313" key="3">
    <source>
        <dbReference type="Proteomes" id="UP000287853"/>
    </source>
</evidence>
<evidence type="ECO:0000259" key="1">
    <source>
        <dbReference type="PROSITE" id="PS51708"/>
    </source>
</evidence>
<evidence type="ECO:0000313" key="2">
    <source>
        <dbReference type="EMBL" id="RWX44425.1"/>
    </source>
</evidence>
<dbReference type="InterPro" id="IPR007899">
    <property type="entry name" value="CHAD_dom"/>
</dbReference>
<comment type="caution">
    <text evidence="2">The sequence shown here is derived from an EMBL/GenBank/DDBJ whole genome shotgun (WGS) entry which is preliminary data.</text>
</comment>
<dbReference type="InterPro" id="IPR038186">
    <property type="entry name" value="CHAD_dom_sf"/>
</dbReference>
<name>A0A444IV02_9BACT</name>
<organism evidence="2 3">
    <name type="scientific">Candidatus Electrothrix aarhusensis</name>
    <dbReference type="NCBI Taxonomy" id="1859131"/>
    <lineage>
        <taxon>Bacteria</taxon>
        <taxon>Pseudomonadati</taxon>
        <taxon>Thermodesulfobacteriota</taxon>
        <taxon>Desulfobulbia</taxon>
        <taxon>Desulfobulbales</taxon>
        <taxon>Desulfobulbaceae</taxon>
        <taxon>Candidatus Electrothrix</taxon>
    </lineage>
</organism>
<dbReference type="PROSITE" id="PS51708">
    <property type="entry name" value="CHAD"/>
    <property type="match status" value="1"/>
</dbReference>
<dbReference type="Pfam" id="PF05235">
    <property type="entry name" value="CHAD"/>
    <property type="match status" value="1"/>
</dbReference>
<dbReference type="Proteomes" id="UP000287853">
    <property type="component" value="Unassembled WGS sequence"/>
</dbReference>
<sequence length="519" mass="59676">MKPLAQLSRQLPAPATLQELADELGKKYTVQDAPAQTTTLHFYDSFDWRLYSNALLCFEQNNGLHLTDPVGRDLVPSLPISGEAPGFYWQLPDSALKQKLAPVLEMRTLLLQSSFSQTTRQLRILNKDEKTVATLILSELRVETGESDQPICSVQLHQVRGYEKWFQRLEQDLEAFGSPQPCTKEQDLKTALAAKGRSPQDYSSKFSVTLKSDMAALTAAKSIYRDLLGTMQKNEQGILDDLDSEFLHDFRVAIRRTRSGLDMIKKALEPKISARFKEEFRYLGKITGPVRDLDVYLLMEEDYKAMLPDHLQKGLHYFFEDLAEQRKKEQEKLVQALQSSQYKTIIKDWEKYLRQKKNTEATEKTPVIGIMAKKIIRKRFERVLRDGRAIDTDSPDESLHRLRIQGKKLRYCLEFFSSLYPPKEMKRLIKQLKNLQNNLGLFNDLSVQQDMLNNYLASLKPGSGKAKKMGAAIGGLLTNLYHEQQQVRTEFEAAFRCFSSQENISLYENLFATEQKPNR</sequence>
<dbReference type="EMBL" id="MTKO01000095">
    <property type="protein sequence ID" value="RWX44425.1"/>
    <property type="molecule type" value="Genomic_DNA"/>
</dbReference>
<keyword evidence="3" id="KW-1185">Reference proteome</keyword>
<protein>
    <submittedName>
        <fullName evidence="2">CHAD domain-containing protein</fullName>
    </submittedName>
</protein>
<dbReference type="PANTHER" id="PTHR39339:SF1">
    <property type="entry name" value="CHAD DOMAIN-CONTAINING PROTEIN"/>
    <property type="match status" value="1"/>
</dbReference>
<dbReference type="AlphaFoldDB" id="A0A444IV02"/>
<reference evidence="2 3" key="1">
    <citation type="submission" date="2017-01" db="EMBL/GenBank/DDBJ databases">
        <title>The cable genome- insights into the physiology and evolution of filamentous bacteria capable of sulfide oxidation via long distance electron transfer.</title>
        <authorList>
            <person name="Schreiber L."/>
            <person name="Bjerg J.T."/>
            <person name="Boggild A."/>
            <person name="Van De Vossenberg J."/>
            <person name="Meysman F."/>
            <person name="Nielsen L.P."/>
            <person name="Schramm A."/>
            <person name="Kjeldsen K.U."/>
        </authorList>
    </citation>
    <scope>NUCLEOTIDE SEQUENCE [LARGE SCALE GENOMIC DNA]</scope>
    <source>
        <strain evidence="2">MCF</strain>
    </source>
</reference>
<proteinExistence type="predicted"/>
<dbReference type="SMART" id="SM00880">
    <property type="entry name" value="CHAD"/>
    <property type="match status" value="1"/>
</dbReference>